<dbReference type="InterPro" id="IPR053178">
    <property type="entry name" value="Osmoadaptation_assoc"/>
</dbReference>
<dbReference type="GeneID" id="19163689"/>
<name>W9XD95_9EURO</name>
<dbReference type="PANTHER" id="PTHR38111:SF11">
    <property type="entry name" value="TRANSCRIPTION FACTOR DOMAIN-CONTAINING PROTEIN-RELATED"/>
    <property type="match status" value="1"/>
</dbReference>
<dbReference type="Proteomes" id="UP000019484">
    <property type="component" value="Unassembled WGS sequence"/>
</dbReference>
<dbReference type="PANTHER" id="PTHR38111">
    <property type="entry name" value="ZN(2)-C6 FUNGAL-TYPE DOMAIN-CONTAINING PROTEIN-RELATED"/>
    <property type="match status" value="1"/>
</dbReference>
<dbReference type="OrthoDB" id="4491390at2759"/>
<protein>
    <recommendedName>
        <fullName evidence="3">Transcription factor domain-containing protein</fullName>
    </recommendedName>
</protein>
<dbReference type="Pfam" id="PF11951">
    <property type="entry name" value="Fungal_trans_2"/>
    <property type="match status" value="1"/>
</dbReference>
<evidence type="ECO:0008006" key="3">
    <source>
        <dbReference type="Google" id="ProtNLM"/>
    </source>
</evidence>
<reference evidence="1 2" key="1">
    <citation type="submission" date="2013-03" db="EMBL/GenBank/DDBJ databases">
        <title>The Genome Sequence of Capronia coronata CBS 617.96.</title>
        <authorList>
            <consortium name="The Broad Institute Genomics Platform"/>
            <person name="Cuomo C."/>
            <person name="de Hoog S."/>
            <person name="Gorbushina A."/>
            <person name="Walker B."/>
            <person name="Young S.K."/>
            <person name="Zeng Q."/>
            <person name="Gargeya S."/>
            <person name="Fitzgerald M."/>
            <person name="Haas B."/>
            <person name="Abouelleil A."/>
            <person name="Allen A.W."/>
            <person name="Alvarado L."/>
            <person name="Arachchi H.M."/>
            <person name="Berlin A.M."/>
            <person name="Chapman S.B."/>
            <person name="Gainer-Dewar J."/>
            <person name="Goldberg J."/>
            <person name="Griggs A."/>
            <person name="Gujja S."/>
            <person name="Hansen M."/>
            <person name="Howarth C."/>
            <person name="Imamovic A."/>
            <person name="Ireland A."/>
            <person name="Larimer J."/>
            <person name="McCowan C."/>
            <person name="Murphy C."/>
            <person name="Pearson M."/>
            <person name="Poon T.W."/>
            <person name="Priest M."/>
            <person name="Roberts A."/>
            <person name="Saif S."/>
            <person name="Shea T."/>
            <person name="Sisk P."/>
            <person name="Sykes S."/>
            <person name="Wortman J."/>
            <person name="Nusbaum C."/>
            <person name="Birren B."/>
        </authorList>
    </citation>
    <scope>NUCLEOTIDE SEQUENCE [LARGE SCALE GENOMIC DNA]</scope>
    <source>
        <strain evidence="1 2">CBS 617.96</strain>
    </source>
</reference>
<dbReference type="STRING" id="1182541.W9XD95"/>
<dbReference type="RefSeq" id="XP_007727890.1">
    <property type="nucleotide sequence ID" value="XM_007729700.1"/>
</dbReference>
<gene>
    <name evidence="1" type="ORF">A1O1_08842</name>
</gene>
<keyword evidence="2" id="KW-1185">Reference proteome</keyword>
<dbReference type="EMBL" id="AMWN01000011">
    <property type="protein sequence ID" value="EXJ78442.1"/>
    <property type="molecule type" value="Genomic_DNA"/>
</dbReference>
<proteinExistence type="predicted"/>
<evidence type="ECO:0000313" key="1">
    <source>
        <dbReference type="EMBL" id="EXJ78442.1"/>
    </source>
</evidence>
<organism evidence="1 2">
    <name type="scientific">Capronia coronata CBS 617.96</name>
    <dbReference type="NCBI Taxonomy" id="1182541"/>
    <lineage>
        <taxon>Eukaryota</taxon>
        <taxon>Fungi</taxon>
        <taxon>Dikarya</taxon>
        <taxon>Ascomycota</taxon>
        <taxon>Pezizomycotina</taxon>
        <taxon>Eurotiomycetes</taxon>
        <taxon>Chaetothyriomycetidae</taxon>
        <taxon>Chaetothyriales</taxon>
        <taxon>Herpotrichiellaceae</taxon>
        <taxon>Capronia</taxon>
    </lineage>
</organism>
<dbReference type="HOGENOM" id="CLU_021599_0_0_1"/>
<accession>W9XD95</accession>
<dbReference type="InterPro" id="IPR021858">
    <property type="entry name" value="Fun_TF"/>
</dbReference>
<sequence length="326" mass="36898">MALSTFEASFLEVSGENTGGWVSHVEGIARLIQLRGPELHCGIPLHLPEQAAHLEQITHALATRKSTYLAQPEWVTVPWKIQPKSDLDQLLDIMAQLTTLIEQAARLNTTIAFDVLHAQRIELAQQGWEFHAQLENWYQGLLRKHADPLYYERPSSAPFISHLASVFPKALHFQNFEIARLHISYWTILLLLYSSILTIPVSSLNDVNPTSGLVALVDNEFPHRQALELARMIAQSMEYLLSEDMHILGPQKVFFALRTAMHVFTSTEKGQEMEWCKEIFEELGRRGFSFGKILCRCEWDDIPAHLSGTFISGKGVSSQKTCAHNV</sequence>
<evidence type="ECO:0000313" key="2">
    <source>
        <dbReference type="Proteomes" id="UP000019484"/>
    </source>
</evidence>
<comment type="caution">
    <text evidence="1">The sequence shown here is derived from an EMBL/GenBank/DDBJ whole genome shotgun (WGS) entry which is preliminary data.</text>
</comment>
<dbReference type="AlphaFoldDB" id="W9XD95"/>